<feature type="chain" id="PRO_5001641629" evidence="2">
    <location>
        <begin position="25"/>
        <end position="483"/>
    </location>
</feature>
<feature type="region of interest" description="Disordered" evidence="1">
    <location>
        <begin position="440"/>
        <end position="483"/>
    </location>
</feature>
<keyword evidence="2" id="KW-0732">Signal</keyword>
<feature type="region of interest" description="Disordered" evidence="1">
    <location>
        <begin position="374"/>
        <end position="418"/>
    </location>
</feature>
<accession>A0A067MXE4</accession>
<reference evidence="4" key="1">
    <citation type="journal article" date="2014" name="Proc. Natl. Acad. Sci. U.S.A.">
        <title>Extensive sampling of basidiomycete genomes demonstrates inadequacy of the white-rot/brown-rot paradigm for wood decay fungi.</title>
        <authorList>
            <person name="Riley R."/>
            <person name="Salamov A.A."/>
            <person name="Brown D.W."/>
            <person name="Nagy L.G."/>
            <person name="Floudas D."/>
            <person name="Held B.W."/>
            <person name="Levasseur A."/>
            <person name="Lombard V."/>
            <person name="Morin E."/>
            <person name="Otillar R."/>
            <person name="Lindquist E.A."/>
            <person name="Sun H."/>
            <person name="LaButti K.M."/>
            <person name="Schmutz J."/>
            <person name="Jabbour D."/>
            <person name="Luo H."/>
            <person name="Baker S.E."/>
            <person name="Pisabarro A.G."/>
            <person name="Walton J.D."/>
            <person name="Blanchette R.A."/>
            <person name="Henrissat B."/>
            <person name="Martin F."/>
            <person name="Cullen D."/>
            <person name="Hibbett D.S."/>
            <person name="Grigoriev I.V."/>
        </authorList>
    </citation>
    <scope>NUCLEOTIDE SEQUENCE [LARGE SCALE GENOMIC DNA]</scope>
    <source>
        <strain evidence="4">FD-172 SS1</strain>
    </source>
</reference>
<dbReference type="Proteomes" id="UP000027195">
    <property type="component" value="Unassembled WGS sequence"/>
</dbReference>
<dbReference type="HOGENOM" id="CLU_564973_0_0_1"/>
<dbReference type="EMBL" id="KL198027">
    <property type="protein sequence ID" value="KDQ16572.1"/>
    <property type="molecule type" value="Genomic_DNA"/>
</dbReference>
<organism evidence="3 4">
    <name type="scientific">Botryobasidium botryosum (strain FD-172 SS1)</name>
    <dbReference type="NCBI Taxonomy" id="930990"/>
    <lineage>
        <taxon>Eukaryota</taxon>
        <taxon>Fungi</taxon>
        <taxon>Dikarya</taxon>
        <taxon>Basidiomycota</taxon>
        <taxon>Agaricomycotina</taxon>
        <taxon>Agaricomycetes</taxon>
        <taxon>Cantharellales</taxon>
        <taxon>Botryobasidiaceae</taxon>
        <taxon>Botryobasidium</taxon>
    </lineage>
</organism>
<dbReference type="InParanoid" id="A0A067MXE4"/>
<sequence>MYFNASAALALATSALFSLPTVHIVHQPGPDICVAPFFAVAGSGYALSFFNPVKLVPVNANTSHHSSACPTLPIPPTCPTLSPDFASPTPTASLLDYPVLATPPAPVPIRAPVCKPLILSLPHAFCDAPEPDFIDFTPSDLLEPEIDTTYRARYGFLPPPYYLHPKPSATAPPTVASEAPALSGEPGDLIVWERGLGSVQYAMRCWTSTRERVYCPHFRPEWPVLVKNPYGSRVSFVDLVDVTPVDTVNITSSEILCVFGFVDICTLVADLVGLLIIDYILVRIRRGGLLFFVGAFFGQAAFSVNSEAARRCVDDLDDDDTVNTRVSLDADPTQVPLPASPLLAPITIAATDLTHLDQASTVVFDLARITAEMTAGPSSSPSPASQPLRHSSFPSSSSLPSLPSFTPSSPTMHPLSPRLEGAHTARLGRSASSRLERGCFRARTNSVQSSLSPASVSNMRGSESNVVLGGGNGDGVRSDGRGV</sequence>
<proteinExistence type="predicted"/>
<name>A0A067MXE4_BOTB1</name>
<evidence type="ECO:0000256" key="2">
    <source>
        <dbReference type="SAM" id="SignalP"/>
    </source>
</evidence>
<gene>
    <name evidence="3" type="ORF">BOTBODRAFT_186567</name>
</gene>
<protein>
    <submittedName>
        <fullName evidence="3">Uncharacterized protein</fullName>
    </submittedName>
</protein>
<dbReference type="AlphaFoldDB" id="A0A067MXE4"/>
<keyword evidence="4" id="KW-1185">Reference proteome</keyword>
<feature type="compositionally biased region" description="Low complexity" evidence="1">
    <location>
        <begin position="377"/>
        <end position="411"/>
    </location>
</feature>
<evidence type="ECO:0000313" key="4">
    <source>
        <dbReference type="Proteomes" id="UP000027195"/>
    </source>
</evidence>
<feature type="signal peptide" evidence="2">
    <location>
        <begin position="1"/>
        <end position="24"/>
    </location>
</feature>
<evidence type="ECO:0000313" key="3">
    <source>
        <dbReference type="EMBL" id="KDQ16572.1"/>
    </source>
</evidence>
<feature type="compositionally biased region" description="Low complexity" evidence="1">
    <location>
        <begin position="446"/>
        <end position="457"/>
    </location>
</feature>
<evidence type="ECO:0000256" key="1">
    <source>
        <dbReference type="SAM" id="MobiDB-lite"/>
    </source>
</evidence>